<dbReference type="RefSeq" id="WP_136135907.1">
    <property type="nucleotide sequence ID" value="NZ_SDGV01000004.1"/>
</dbReference>
<keyword evidence="2" id="KW-1185">Reference proteome</keyword>
<protein>
    <recommendedName>
        <fullName evidence="3">Ig-like domain-containing protein</fullName>
    </recommendedName>
</protein>
<accession>A0A4V3TV88</accession>
<dbReference type="Proteomes" id="UP000310506">
    <property type="component" value="Unassembled WGS sequence"/>
</dbReference>
<comment type="caution">
    <text evidence="1">The sequence shown here is derived from an EMBL/GenBank/DDBJ whole genome shotgun (WGS) entry which is preliminary data.</text>
</comment>
<name>A0A4V3TV88_9ENTE</name>
<organism evidence="1 2">
    <name type="scientific">Vagococcus silagei</name>
    <dbReference type="NCBI Taxonomy" id="2508885"/>
    <lineage>
        <taxon>Bacteria</taxon>
        <taxon>Bacillati</taxon>
        <taxon>Bacillota</taxon>
        <taxon>Bacilli</taxon>
        <taxon>Lactobacillales</taxon>
        <taxon>Enterococcaceae</taxon>
        <taxon>Vagococcus</taxon>
    </lineage>
</organism>
<dbReference type="EMBL" id="SDGV01000004">
    <property type="protein sequence ID" value="THB61909.1"/>
    <property type="molecule type" value="Genomic_DNA"/>
</dbReference>
<sequence>MNVPTSHLKVGSYPLTLKIVDSEGNEGFAKINVVITETMKLSLRDSVSGKIFNSIVTDEPAVSGKDYSIALPFMTPDKSHLIFKRQIL</sequence>
<dbReference type="AlphaFoldDB" id="A0A4V3TV88"/>
<proteinExistence type="predicted"/>
<evidence type="ECO:0000313" key="1">
    <source>
        <dbReference type="EMBL" id="THB61909.1"/>
    </source>
</evidence>
<evidence type="ECO:0000313" key="2">
    <source>
        <dbReference type="Proteomes" id="UP000310506"/>
    </source>
</evidence>
<gene>
    <name evidence="1" type="ORF">ESZ54_01500</name>
</gene>
<reference evidence="1 2" key="1">
    <citation type="submission" date="2019-01" db="EMBL/GenBank/DDBJ databases">
        <title>Vagococcus silagei sp. nov. isolated from brewer's grain.</title>
        <authorList>
            <person name="Guu J.-R."/>
        </authorList>
    </citation>
    <scope>NUCLEOTIDE SEQUENCE [LARGE SCALE GENOMIC DNA]</scope>
    <source>
        <strain evidence="1 2">2B-2</strain>
    </source>
</reference>
<evidence type="ECO:0008006" key="3">
    <source>
        <dbReference type="Google" id="ProtNLM"/>
    </source>
</evidence>